<proteinExistence type="predicted"/>
<dbReference type="PANTHER" id="PTHR48451:SF1">
    <property type="entry name" value="DUF4218 DOMAIN-CONTAINING PROTEIN"/>
    <property type="match status" value="1"/>
</dbReference>
<organism evidence="1">
    <name type="scientific">Solanum chacoense</name>
    <name type="common">Chaco potato</name>
    <dbReference type="NCBI Taxonomy" id="4108"/>
    <lineage>
        <taxon>Eukaryota</taxon>
        <taxon>Viridiplantae</taxon>
        <taxon>Streptophyta</taxon>
        <taxon>Embryophyta</taxon>
        <taxon>Tracheophyta</taxon>
        <taxon>Spermatophyta</taxon>
        <taxon>Magnoliopsida</taxon>
        <taxon>eudicotyledons</taxon>
        <taxon>Gunneridae</taxon>
        <taxon>Pentapetalae</taxon>
        <taxon>asterids</taxon>
        <taxon>lamiids</taxon>
        <taxon>Solanales</taxon>
        <taxon>Solanaceae</taxon>
        <taxon>Solanoideae</taxon>
        <taxon>Solaneae</taxon>
        <taxon>Solanum</taxon>
    </lineage>
</organism>
<protein>
    <submittedName>
        <fullName evidence="1">Putative ovule protein</fullName>
    </submittedName>
</protein>
<dbReference type="EMBL" id="GEDG01027699">
    <property type="protein sequence ID" value="JAP13662.1"/>
    <property type="molecule type" value="Transcribed_RNA"/>
</dbReference>
<reference evidence="1" key="1">
    <citation type="submission" date="2015-12" db="EMBL/GenBank/DDBJ databases">
        <title>Gene expression during late stages of embryo sac development: a critical building block for successful pollen-pistil interactions.</title>
        <authorList>
            <person name="Liu Y."/>
            <person name="Joly V."/>
            <person name="Sabar M."/>
            <person name="Matton D.P."/>
        </authorList>
    </citation>
    <scope>NUCLEOTIDE SEQUENCE</scope>
</reference>
<name>A0A0V0GZW4_SOLCH</name>
<accession>A0A0V0GZW4</accession>
<dbReference type="PANTHER" id="PTHR48451">
    <property type="entry name" value="DUF4218 DOMAIN-CONTAINING PROTEIN"/>
    <property type="match status" value="1"/>
</dbReference>
<dbReference type="AlphaFoldDB" id="A0A0V0GZW4"/>
<sequence length="101" mass="11967">MQYWNLEEQVDNYINISCSEFKDHIRSRWKGRKPSSTDIEKIVNKYFIDWFPRKIMNPDILNIVSEDDLKFLANGPAPHARRFTILISMESNFGPQVENMS</sequence>
<evidence type="ECO:0000313" key="1">
    <source>
        <dbReference type="EMBL" id="JAP13662.1"/>
    </source>
</evidence>